<feature type="transmembrane region" description="Helical" evidence="5">
    <location>
        <begin position="122"/>
        <end position="141"/>
    </location>
</feature>
<evidence type="ECO:0000259" key="6">
    <source>
        <dbReference type="PROSITE" id="PS50850"/>
    </source>
</evidence>
<dbReference type="PROSITE" id="PS00217">
    <property type="entry name" value="SUGAR_TRANSPORT_2"/>
    <property type="match status" value="1"/>
</dbReference>
<dbReference type="Proteomes" id="UP000235965">
    <property type="component" value="Unassembled WGS sequence"/>
</dbReference>
<feature type="transmembrane region" description="Helical" evidence="5">
    <location>
        <begin position="269"/>
        <end position="291"/>
    </location>
</feature>
<dbReference type="PROSITE" id="PS50850">
    <property type="entry name" value="MFS"/>
    <property type="match status" value="1"/>
</dbReference>
<dbReference type="InterPro" id="IPR020846">
    <property type="entry name" value="MFS_dom"/>
</dbReference>
<keyword evidence="3 5" id="KW-1133">Transmembrane helix</keyword>
<feature type="transmembrane region" description="Helical" evidence="5">
    <location>
        <begin position="324"/>
        <end position="346"/>
    </location>
</feature>
<reference evidence="7 8" key="1">
    <citation type="submission" date="2017-12" db="EMBL/GenBank/DDBJ databases">
        <title>Hemimetabolous genomes reveal molecular basis of termite eusociality.</title>
        <authorList>
            <person name="Harrison M.C."/>
            <person name="Jongepier E."/>
            <person name="Robertson H.M."/>
            <person name="Arning N."/>
            <person name="Bitard-Feildel T."/>
            <person name="Chao H."/>
            <person name="Childers C.P."/>
            <person name="Dinh H."/>
            <person name="Doddapaneni H."/>
            <person name="Dugan S."/>
            <person name="Gowin J."/>
            <person name="Greiner C."/>
            <person name="Han Y."/>
            <person name="Hu H."/>
            <person name="Hughes D.S.T."/>
            <person name="Huylmans A.-K."/>
            <person name="Kemena C."/>
            <person name="Kremer L.P.M."/>
            <person name="Lee S.L."/>
            <person name="Lopez-Ezquerra A."/>
            <person name="Mallet L."/>
            <person name="Monroy-Kuhn J.M."/>
            <person name="Moser A."/>
            <person name="Murali S.C."/>
            <person name="Muzny D.M."/>
            <person name="Otani S."/>
            <person name="Piulachs M.-D."/>
            <person name="Poelchau M."/>
            <person name="Qu J."/>
            <person name="Schaub F."/>
            <person name="Wada-Katsumata A."/>
            <person name="Worley K.C."/>
            <person name="Xie Q."/>
            <person name="Ylla G."/>
            <person name="Poulsen M."/>
            <person name="Gibbs R.A."/>
            <person name="Schal C."/>
            <person name="Richards S."/>
            <person name="Belles X."/>
            <person name="Korb J."/>
            <person name="Bornberg-Bauer E."/>
        </authorList>
    </citation>
    <scope>NUCLEOTIDE SEQUENCE [LARGE SCALE GENOMIC DNA]</scope>
    <source>
        <tissue evidence="7">Whole body</tissue>
    </source>
</reference>
<comment type="subcellular location">
    <subcellularLocation>
        <location evidence="1">Membrane</location>
        <topology evidence="1">Multi-pass membrane protein</topology>
    </subcellularLocation>
</comment>
<feature type="transmembrane region" description="Helical" evidence="5">
    <location>
        <begin position="35"/>
        <end position="57"/>
    </location>
</feature>
<feature type="transmembrane region" description="Helical" evidence="5">
    <location>
        <begin position="89"/>
        <end position="110"/>
    </location>
</feature>
<gene>
    <name evidence="7" type="ORF">B7P43_G11053</name>
</gene>
<dbReference type="InterPro" id="IPR005829">
    <property type="entry name" value="Sugar_transporter_CS"/>
</dbReference>
<dbReference type="Pfam" id="PF00083">
    <property type="entry name" value="Sugar_tr"/>
    <property type="match status" value="1"/>
</dbReference>
<evidence type="ECO:0000256" key="5">
    <source>
        <dbReference type="SAM" id="Phobius"/>
    </source>
</evidence>
<dbReference type="InterPro" id="IPR003663">
    <property type="entry name" value="Sugar/inositol_transpt"/>
</dbReference>
<dbReference type="OrthoDB" id="6612291at2759"/>
<dbReference type="GO" id="GO:0022857">
    <property type="term" value="F:transmembrane transporter activity"/>
    <property type="evidence" value="ECO:0007669"/>
    <property type="project" value="InterPro"/>
</dbReference>
<name>A0A2J7RF76_9NEOP</name>
<dbReference type="PRINTS" id="PR00171">
    <property type="entry name" value="SUGRTRNSPORT"/>
</dbReference>
<comment type="caution">
    <text evidence="7">The sequence shown here is derived from an EMBL/GenBank/DDBJ whole genome shotgun (WGS) entry which is preliminary data.</text>
</comment>
<keyword evidence="2 5" id="KW-0812">Transmembrane</keyword>
<dbReference type="Gene3D" id="1.20.1250.20">
    <property type="entry name" value="MFS general substrate transporter like domains"/>
    <property type="match status" value="1"/>
</dbReference>
<dbReference type="EMBL" id="NEVH01004413">
    <property type="protein sequence ID" value="PNF39486.1"/>
    <property type="molecule type" value="Genomic_DNA"/>
</dbReference>
<dbReference type="InterPro" id="IPR005828">
    <property type="entry name" value="MFS_sugar_transport-like"/>
</dbReference>
<dbReference type="InterPro" id="IPR050549">
    <property type="entry name" value="MFS_Trehalose_Transporter"/>
</dbReference>
<evidence type="ECO:0000256" key="4">
    <source>
        <dbReference type="ARBA" id="ARBA00023136"/>
    </source>
</evidence>
<evidence type="ECO:0000313" key="7">
    <source>
        <dbReference type="EMBL" id="PNF39486.1"/>
    </source>
</evidence>
<evidence type="ECO:0000313" key="8">
    <source>
        <dbReference type="Proteomes" id="UP000235965"/>
    </source>
</evidence>
<feature type="transmembrane region" description="Helical" evidence="5">
    <location>
        <begin position="234"/>
        <end position="257"/>
    </location>
</feature>
<keyword evidence="8" id="KW-1185">Reference proteome</keyword>
<evidence type="ECO:0000256" key="2">
    <source>
        <dbReference type="ARBA" id="ARBA00022692"/>
    </source>
</evidence>
<organism evidence="7 8">
    <name type="scientific">Cryptotermes secundus</name>
    <dbReference type="NCBI Taxonomy" id="105785"/>
    <lineage>
        <taxon>Eukaryota</taxon>
        <taxon>Metazoa</taxon>
        <taxon>Ecdysozoa</taxon>
        <taxon>Arthropoda</taxon>
        <taxon>Hexapoda</taxon>
        <taxon>Insecta</taxon>
        <taxon>Pterygota</taxon>
        <taxon>Neoptera</taxon>
        <taxon>Polyneoptera</taxon>
        <taxon>Dictyoptera</taxon>
        <taxon>Blattodea</taxon>
        <taxon>Blattoidea</taxon>
        <taxon>Termitoidae</taxon>
        <taxon>Kalotermitidae</taxon>
        <taxon>Cryptotermitinae</taxon>
        <taxon>Cryptotermes</taxon>
    </lineage>
</organism>
<dbReference type="PANTHER" id="PTHR48021">
    <property type="match status" value="1"/>
</dbReference>
<proteinExistence type="predicted"/>
<dbReference type="PANTHER" id="PTHR48021:SF68">
    <property type="entry name" value="MAJOR FACILITATOR SUPERFAMILY (MFS) PROFILE DOMAIN-CONTAINING PROTEIN"/>
    <property type="match status" value="1"/>
</dbReference>
<dbReference type="GO" id="GO:0016020">
    <property type="term" value="C:membrane"/>
    <property type="evidence" value="ECO:0007669"/>
    <property type="project" value="UniProtKB-SubCell"/>
</dbReference>
<dbReference type="FunFam" id="1.20.1250.20:FF:000249">
    <property type="entry name" value="facilitated trehalose transporter Tret1"/>
    <property type="match status" value="1"/>
</dbReference>
<accession>A0A2J7RF76</accession>
<feature type="domain" description="Major facilitator superfamily (MFS) profile" evidence="6">
    <location>
        <begin position="1"/>
        <end position="412"/>
    </location>
</feature>
<feature type="transmembrane region" description="Helical" evidence="5">
    <location>
        <begin position="147"/>
        <end position="168"/>
    </location>
</feature>
<keyword evidence="4 5" id="KW-0472">Membrane</keyword>
<sequence length="430" mass="45760">MAAITSSGMTTGFSAVLLPQLQSPDSVIPISDNQATWIASVAALPMGPGSVLGGVIMERLGRRAAHQLVCVPYVLGWVLISLARNPAMLYVGRFLTGLCVGMIGPVSPVFIAETSGPAYRGVLLATVSLAVATGILLANLLGTFLHWQLAAAISAIFPLVCYVGVFWVPESPAWLAARGRRAGATAAFHWYRGYSPDGSKELRDLLNKHATVRAKYTWAELWVEIRKMSFLKPFVVMVVFFSVMQFSGVNAVAFYTVTILNGVGSGLDAFLATNIIGLIRVLMSVVACILARRFGRRLLAISSSLGAAASLLGLGAVGPGWAPVVLLVSYICFISIGLVPLPWVMVGEVFPSVVRGFGSGASTCHCFLVFFAVVKTGPDLIASVGIHGAFYTYGAVALGGAVFLYAFLPETRNRTLQDIEDTYCRTDRLA</sequence>
<dbReference type="InterPro" id="IPR036259">
    <property type="entry name" value="MFS_trans_sf"/>
</dbReference>
<feature type="transmembrane region" description="Helical" evidence="5">
    <location>
        <begin position="353"/>
        <end position="374"/>
    </location>
</feature>
<feature type="transmembrane region" description="Helical" evidence="5">
    <location>
        <begin position="380"/>
        <end position="408"/>
    </location>
</feature>
<evidence type="ECO:0000256" key="3">
    <source>
        <dbReference type="ARBA" id="ARBA00022989"/>
    </source>
</evidence>
<evidence type="ECO:0000256" key="1">
    <source>
        <dbReference type="ARBA" id="ARBA00004141"/>
    </source>
</evidence>
<feature type="transmembrane region" description="Helical" evidence="5">
    <location>
        <begin position="298"/>
        <end position="318"/>
    </location>
</feature>
<feature type="transmembrane region" description="Helical" evidence="5">
    <location>
        <begin position="64"/>
        <end position="83"/>
    </location>
</feature>
<dbReference type="AlphaFoldDB" id="A0A2J7RF76"/>
<protein>
    <recommendedName>
        <fullName evidence="6">Major facilitator superfamily (MFS) profile domain-containing protein</fullName>
    </recommendedName>
</protein>
<dbReference type="SUPFAM" id="SSF103473">
    <property type="entry name" value="MFS general substrate transporter"/>
    <property type="match status" value="1"/>
</dbReference>